<dbReference type="OrthoDB" id="9802008at2"/>
<dbReference type="InterPro" id="IPR008927">
    <property type="entry name" value="6-PGluconate_DH-like_C_sf"/>
</dbReference>
<dbReference type="GO" id="GO:0004665">
    <property type="term" value="F:prephenate dehydrogenase (NADP+) activity"/>
    <property type="evidence" value="ECO:0007669"/>
    <property type="project" value="InterPro"/>
</dbReference>
<dbReference type="NCBIfam" id="NF006307">
    <property type="entry name" value="PRK08507.1"/>
    <property type="match status" value="1"/>
</dbReference>
<feature type="domain" description="Prephenate/arogenate dehydrogenase" evidence="2">
    <location>
        <begin position="5"/>
        <end position="287"/>
    </location>
</feature>
<dbReference type="InterPro" id="IPR036291">
    <property type="entry name" value="NAD(P)-bd_dom_sf"/>
</dbReference>
<proteinExistence type="predicted"/>
<dbReference type="Pfam" id="PF20463">
    <property type="entry name" value="PDH_C"/>
    <property type="match status" value="1"/>
</dbReference>
<dbReference type="EC" id="1.3.1.12" evidence="3"/>
<evidence type="ECO:0000259" key="2">
    <source>
        <dbReference type="PROSITE" id="PS51176"/>
    </source>
</evidence>
<dbReference type="PROSITE" id="PS51176">
    <property type="entry name" value="PDH_ADH"/>
    <property type="match status" value="1"/>
</dbReference>
<dbReference type="SUPFAM" id="SSF51735">
    <property type="entry name" value="NAD(P)-binding Rossmann-fold domains"/>
    <property type="match status" value="1"/>
</dbReference>
<dbReference type="Pfam" id="PF02153">
    <property type="entry name" value="PDH_N"/>
    <property type="match status" value="1"/>
</dbReference>
<protein>
    <submittedName>
        <fullName evidence="3">Prephenate dehydrogenase</fullName>
        <ecNumber evidence="3">1.3.1.12</ecNumber>
    </submittedName>
</protein>
<dbReference type="InterPro" id="IPR046826">
    <property type="entry name" value="PDH_N"/>
</dbReference>
<dbReference type="InterPro" id="IPR046825">
    <property type="entry name" value="PDH_C"/>
</dbReference>
<evidence type="ECO:0000313" key="3">
    <source>
        <dbReference type="EMBL" id="RXK50821.1"/>
    </source>
</evidence>
<name>A0A4V1M5L5_9BACT</name>
<keyword evidence="4" id="KW-1185">Reference proteome</keyword>
<reference evidence="3 4" key="1">
    <citation type="submission" date="2019-01" db="EMBL/GenBank/DDBJ databases">
        <title>Cytophagaceae bacterium strain CAR-16.</title>
        <authorList>
            <person name="Chen W.-M."/>
        </authorList>
    </citation>
    <scope>NUCLEOTIDE SEQUENCE [LARGE SCALE GENOMIC DNA]</scope>
    <source>
        <strain evidence="3 4">CAR-16</strain>
    </source>
</reference>
<keyword evidence="1 3" id="KW-0560">Oxidoreductase</keyword>
<gene>
    <name evidence="3" type="ORF">ESB04_04000</name>
</gene>
<dbReference type="PANTHER" id="PTHR21363">
    <property type="entry name" value="PREPHENATE DEHYDROGENASE"/>
    <property type="match status" value="1"/>
</dbReference>
<organism evidence="3 4">
    <name type="scientific">Aquirufa rosea</name>
    <dbReference type="NCBI Taxonomy" id="2509241"/>
    <lineage>
        <taxon>Bacteria</taxon>
        <taxon>Pseudomonadati</taxon>
        <taxon>Bacteroidota</taxon>
        <taxon>Cytophagia</taxon>
        <taxon>Cytophagales</taxon>
        <taxon>Flectobacillaceae</taxon>
        <taxon>Aquirufa</taxon>
    </lineage>
</organism>
<dbReference type="SUPFAM" id="SSF48179">
    <property type="entry name" value="6-phosphogluconate dehydrogenase C-terminal domain-like"/>
    <property type="match status" value="1"/>
</dbReference>
<dbReference type="RefSeq" id="WP_129026431.1">
    <property type="nucleotide sequence ID" value="NZ_SDHY01000002.1"/>
</dbReference>
<dbReference type="GO" id="GO:0008977">
    <property type="term" value="F:prephenate dehydrogenase (NAD+) activity"/>
    <property type="evidence" value="ECO:0007669"/>
    <property type="project" value="UniProtKB-EC"/>
</dbReference>
<dbReference type="Proteomes" id="UP000289455">
    <property type="component" value="Unassembled WGS sequence"/>
</dbReference>
<dbReference type="EMBL" id="SDHY01000002">
    <property type="protein sequence ID" value="RXK50821.1"/>
    <property type="molecule type" value="Genomic_DNA"/>
</dbReference>
<dbReference type="InterPro" id="IPR003099">
    <property type="entry name" value="Prephen_DH"/>
</dbReference>
<dbReference type="Gene3D" id="1.10.3660.10">
    <property type="entry name" value="6-phosphogluconate dehydrogenase C-terminal like domain"/>
    <property type="match status" value="1"/>
</dbReference>
<comment type="caution">
    <text evidence="3">The sequence shown here is derived from an EMBL/GenBank/DDBJ whole genome shotgun (WGS) entry which is preliminary data.</text>
</comment>
<dbReference type="InterPro" id="IPR050812">
    <property type="entry name" value="Preph/Arog_dehydrog"/>
</dbReference>
<dbReference type="AlphaFoldDB" id="A0A4V1M5L5"/>
<evidence type="ECO:0000313" key="4">
    <source>
        <dbReference type="Proteomes" id="UP000289455"/>
    </source>
</evidence>
<dbReference type="GO" id="GO:0070403">
    <property type="term" value="F:NAD+ binding"/>
    <property type="evidence" value="ECO:0007669"/>
    <property type="project" value="InterPro"/>
</dbReference>
<sequence length="287" mass="32011">MESNKVVGILGIGLIGGSMALGLRQSGWAKECIGINTNRPNQKRALELGLIDRLLPMKEALEVIDVLILATPVDNLVEQLPQVLDQFNDKQIVIEVGSTKSPIYEALKNHPKRKQFVSTHPMAGTEFSGPEAAIEGLFIGKRCVICDAELSDAEAEKTIESLYQDGLQMNLIYMDSISHDVHTAYISHISHICSFALANTVLEKEKDEKRIFELASTGFESTVRLAKSSPETWIQIFHQNQENLLDVLDEYINTLLKYKGLMLSGSYEKLKEELAKANDIGRILNRK</sequence>
<accession>A0A4V1M5L5</accession>
<evidence type="ECO:0000256" key="1">
    <source>
        <dbReference type="ARBA" id="ARBA00023002"/>
    </source>
</evidence>
<dbReference type="Gene3D" id="3.40.50.720">
    <property type="entry name" value="NAD(P)-binding Rossmann-like Domain"/>
    <property type="match status" value="1"/>
</dbReference>
<dbReference type="PANTHER" id="PTHR21363:SF0">
    <property type="entry name" value="PREPHENATE DEHYDROGENASE [NADP(+)]"/>
    <property type="match status" value="1"/>
</dbReference>
<dbReference type="GO" id="GO:0006571">
    <property type="term" value="P:tyrosine biosynthetic process"/>
    <property type="evidence" value="ECO:0007669"/>
    <property type="project" value="InterPro"/>
</dbReference>